<dbReference type="GeneID" id="120277506"/>
<dbReference type="InterPro" id="IPR022742">
    <property type="entry name" value="Hydrolase_4"/>
</dbReference>
<dbReference type="RefSeq" id="XP_039140303.1">
    <property type="nucleotide sequence ID" value="XM_039284369.1"/>
</dbReference>
<evidence type="ECO:0000313" key="3">
    <source>
        <dbReference type="RefSeq" id="XP_039140303.1"/>
    </source>
</evidence>
<feature type="domain" description="Serine aminopeptidase S33" evidence="1">
    <location>
        <begin position="58"/>
        <end position="297"/>
    </location>
</feature>
<evidence type="ECO:0000313" key="2">
    <source>
        <dbReference type="Proteomes" id="UP001515500"/>
    </source>
</evidence>
<dbReference type="Pfam" id="PF12146">
    <property type="entry name" value="Hydrolase_4"/>
    <property type="match status" value="1"/>
</dbReference>
<gene>
    <name evidence="3" type="primary">LOC120277506</name>
</gene>
<protein>
    <submittedName>
        <fullName evidence="3">Caffeoylshikimate esterase-like</fullName>
    </submittedName>
</protein>
<dbReference type="PANTHER" id="PTHR11614">
    <property type="entry name" value="PHOSPHOLIPASE-RELATED"/>
    <property type="match status" value="1"/>
</dbReference>
<accession>A0AB40CJZ8</accession>
<dbReference type="PRINTS" id="PR00111">
    <property type="entry name" value="ABHYDROLASE"/>
</dbReference>
<organism evidence="2 3">
    <name type="scientific">Dioscorea cayennensis subsp. rotundata</name>
    <name type="common">White Guinea yam</name>
    <name type="synonym">Dioscorea rotundata</name>
    <dbReference type="NCBI Taxonomy" id="55577"/>
    <lineage>
        <taxon>Eukaryota</taxon>
        <taxon>Viridiplantae</taxon>
        <taxon>Streptophyta</taxon>
        <taxon>Embryophyta</taxon>
        <taxon>Tracheophyta</taxon>
        <taxon>Spermatophyta</taxon>
        <taxon>Magnoliopsida</taxon>
        <taxon>Liliopsida</taxon>
        <taxon>Dioscoreales</taxon>
        <taxon>Dioscoreaceae</taxon>
        <taxon>Dioscorea</taxon>
    </lineage>
</organism>
<dbReference type="InterPro" id="IPR000073">
    <property type="entry name" value="AB_hydrolase_1"/>
</dbReference>
<dbReference type="AlphaFoldDB" id="A0AB40CJZ8"/>
<dbReference type="SUPFAM" id="SSF53474">
    <property type="entry name" value="alpha/beta-Hydrolases"/>
    <property type="match status" value="1"/>
</dbReference>
<reference evidence="3" key="1">
    <citation type="submission" date="2025-08" db="UniProtKB">
        <authorList>
            <consortium name="RefSeq"/>
        </authorList>
    </citation>
    <scope>IDENTIFICATION</scope>
</reference>
<proteinExistence type="predicted"/>
<dbReference type="Proteomes" id="UP001515500">
    <property type="component" value="Chromosome 15"/>
</dbReference>
<name>A0AB40CJZ8_DIOCR</name>
<dbReference type="InterPro" id="IPR029058">
    <property type="entry name" value="AB_hydrolase_fold"/>
</dbReference>
<dbReference type="Gene3D" id="3.40.50.1820">
    <property type="entry name" value="alpha/beta hydrolase"/>
    <property type="match status" value="1"/>
</dbReference>
<keyword evidence="2" id="KW-1185">Reference proteome</keyword>
<dbReference type="InterPro" id="IPR051044">
    <property type="entry name" value="MAG_DAG_Lipase"/>
</dbReference>
<evidence type="ECO:0000259" key="1">
    <source>
        <dbReference type="Pfam" id="PF12146"/>
    </source>
</evidence>
<sequence length="321" mass="36495">MAHHPIHQANKTGPFGNLTKDEFYRLHRVKHEETFMTNNKNMRIFTQSWQPTSQETQVIGLVAMIHGYSSESSWIFQLTAVAIAKLGFHVFALDLRGHGYSDGRRGHISDINPIIQDCIQYFDAARSAHSHLPAFLYGESLGGAIATLIAINQKHTWKGLILNGPMFGVSAKFKPIWPLEKFLPAAAMVAPRWRVVLTKSLVEKSYKEKWKRELVRRSPEAQKSEHPPAKTALEMLKVCERIGKRCKELEVALLVVHGRDDSVCDLSAVEKVFSMAGSQDKRLEVVDGMWHQMIGDTLEIVEFGFEVIFNWLVERARRFTS</sequence>